<keyword evidence="5" id="KW-0809">Transit peptide</keyword>
<dbReference type="GO" id="GO:0000262">
    <property type="term" value="C:mitochondrial chromosome"/>
    <property type="evidence" value="ECO:0007669"/>
    <property type="project" value="InterPro"/>
</dbReference>
<dbReference type="AlphaFoldDB" id="A0AB34FJW5"/>
<dbReference type="GO" id="GO:0036297">
    <property type="term" value="P:interstrand cross-link repair"/>
    <property type="evidence" value="ECO:0007669"/>
    <property type="project" value="TreeGrafter"/>
</dbReference>
<evidence type="ECO:0000313" key="11">
    <source>
        <dbReference type="EMBL" id="KAJ6439753.1"/>
    </source>
</evidence>
<name>A0AB34FJW5_9HYPO</name>
<evidence type="ECO:0000256" key="9">
    <source>
        <dbReference type="ARBA" id="ARBA00023271"/>
    </source>
</evidence>
<dbReference type="Proteomes" id="UP001163105">
    <property type="component" value="Unassembled WGS sequence"/>
</dbReference>
<comment type="similarity">
    <text evidence="2">Belongs to the MGM101 family.</text>
</comment>
<keyword evidence="4" id="KW-0227">DNA damage</keyword>
<dbReference type="PANTHER" id="PTHR31404">
    <property type="entry name" value="MITOCHONDRIAL GENOME MAINTENANCE PROTEIN MGM101"/>
    <property type="match status" value="1"/>
</dbReference>
<evidence type="ECO:0000256" key="8">
    <source>
        <dbReference type="ARBA" id="ARBA00023204"/>
    </source>
</evidence>
<evidence type="ECO:0000256" key="5">
    <source>
        <dbReference type="ARBA" id="ARBA00022946"/>
    </source>
</evidence>
<comment type="subcellular location">
    <subcellularLocation>
        <location evidence="1">Mitochondrion matrix</location>
        <location evidence="1">Mitochondrion nucleoid</location>
    </subcellularLocation>
</comment>
<feature type="compositionally biased region" description="Acidic residues" evidence="10">
    <location>
        <begin position="30"/>
        <end position="39"/>
    </location>
</feature>
<dbReference type="EMBL" id="JAQHRD010000006">
    <property type="protein sequence ID" value="KAJ6439753.1"/>
    <property type="molecule type" value="Genomic_DNA"/>
</dbReference>
<proteinExistence type="inferred from homology"/>
<sequence length="421" mass="46046">MGSQSSRPDSETKAPPPTEPEPTDAQKAEEIEDDDEPDDWDKRIFSTGCADENAKMTDCYFEKKDWRACASEPPAGGATAVFDLTSKTSTVKTQLSSSLAQRRRTPTTHIDIAGCESVPDSMLWPRRLVAAAPRQLSRRVASVASLKTCRPYSTEAAASAAAAQEAVDDSAASQAKPKAAASTTTTTSKWAKAKIATKTSAAALSTSAASKRTAAALPSDVLYQPKTIAHTTAADVAPQDAIGMPVIDWANSFHGISSKPVTEEQFKVLMQPINEKDIEVKPDGVIYLPEIKYRRRLNEAFGPMGWGMIPKGEPVVGNTIVTREYALIVDGRFVSQAQGENGFFSPDQLPSAVEGCKSNALMRCCKDLGIGSELWDPHFVRWFKKTRMEEVWVEHTTTKKKRTFWYRKGEVDVAYPYKLAK</sequence>
<keyword evidence="9" id="KW-1135">Mitochondrion nucleoid</keyword>
<organism evidence="11 12">
    <name type="scientific">Purpureocillium lavendulum</name>
    <dbReference type="NCBI Taxonomy" id="1247861"/>
    <lineage>
        <taxon>Eukaryota</taxon>
        <taxon>Fungi</taxon>
        <taxon>Dikarya</taxon>
        <taxon>Ascomycota</taxon>
        <taxon>Pezizomycotina</taxon>
        <taxon>Sordariomycetes</taxon>
        <taxon>Hypocreomycetidae</taxon>
        <taxon>Hypocreales</taxon>
        <taxon>Ophiocordycipitaceae</taxon>
        <taxon>Purpureocillium</taxon>
    </lineage>
</organism>
<dbReference type="Pfam" id="PF06420">
    <property type="entry name" value="Mgm101p"/>
    <property type="match status" value="1"/>
</dbReference>
<accession>A0AB34FJW5</accession>
<protein>
    <recommendedName>
        <fullName evidence="3">Mitochondrial genome maintenance protein MGM101</fullName>
    </recommendedName>
</protein>
<evidence type="ECO:0000256" key="10">
    <source>
        <dbReference type="SAM" id="MobiDB-lite"/>
    </source>
</evidence>
<keyword evidence="7" id="KW-0496">Mitochondrion</keyword>
<keyword evidence="12" id="KW-1185">Reference proteome</keyword>
<keyword evidence="8" id="KW-0234">DNA repair</keyword>
<dbReference type="PANTHER" id="PTHR31404:SF0">
    <property type="entry name" value="MITOCHONDRIAL GENOME MAINTENANCE PROTEIN MGM101"/>
    <property type="match status" value="1"/>
</dbReference>
<evidence type="ECO:0000256" key="4">
    <source>
        <dbReference type="ARBA" id="ARBA00022763"/>
    </source>
</evidence>
<dbReference type="GO" id="GO:0000725">
    <property type="term" value="P:recombinational repair"/>
    <property type="evidence" value="ECO:0007669"/>
    <property type="project" value="TreeGrafter"/>
</dbReference>
<feature type="region of interest" description="Disordered" evidence="10">
    <location>
        <begin position="1"/>
        <end position="44"/>
    </location>
</feature>
<dbReference type="InterPro" id="IPR009446">
    <property type="entry name" value="Mgm101"/>
</dbReference>
<evidence type="ECO:0000256" key="7">
    <source>
        <dbReference type="ARBA" id="ARBA00023128"/>
    </source>
</evidence>
<evidence type="ECO:0000256" key="2">
    <source>
        <dbReference type="ARBA" id="ARBA00007053"/>
    </source>
</evidence>
<comment type="caution">
    <text evidence="11">The sequence shown here is derived from an EMBL/GenBank/DDBJ whole genome shotgun (WGS) entry which is preliminary data.</text>
</comment>
<evidence type="ECO:0000256" key="3">
    <source>
        <dbReference type="ARBA" id="ARBA00013628"/>
    </source>
</evidence>
<reference evidence="11" key="1">
    <citation type="submission" date="2023-01" db="EMBL/GenBank/DDBJ databases">
        <title>The growth and conidiation of Purpureocillium lavendulum are regulated by nitrogen source and histone H3K14 acetylation.</title>
        <authorList>
            <person name="Tang P."/>
            <person name="Han J."/>
            <person name="Zhang C."/>
            <person name="Tang P."/>
            <person name="Qi F."/>
            <person name="Zhang K."/>
            <person name="Liang L."/>
        </authorList>
    </citation>
    <scope>NUCLEOTIDE SEQUENCE</scope>
    <source>
        <strain evidence="11">YMF1.00683</strain>
    </source>
</reference>
<gene>
    <name evidence="11" type="ORF">O9K51_07644</name>
</gene>
<keyword evidence="6" id="KW-0238">DNA-binding</keyword>
<dbReference type="GO" id="GO:0003697">
    <property type="term" value="F:single-stranded DNA binding"/>
    <property type="evidence" value="ECO:0007669"/>
    <property type="project" value="InterPro"/>
</dbReference>
<evidence type="ECO:0000256" key="6">
    <source>
        <dbReference type="ARBA" id="ARBA00023125"/>
    </source>
</evidence>
<evidence type="ECO:0000313" key="12">
    <source>
        <dbReference type="Proteomes" id="UP001163105"/>
    </source>
</evidence>
<evidence type="ECO:0000256" key="1">
    <source>
        <dbReference type="ARBA" id="ARBA00004436"/>
    </source>
</evidence>